<dbReference type="AlphaFoldDB" id="A0A162CM39"/>
<dbReference type="Proteomes" id="UP000076858">
    <property type="component" value="Unassembled WGS sequence"/>
</dbReference>
<evidence type="ECO:0000256" key="1">
    <source>
        <dbReference type="SAM" id="Phobius"/>
    </source>
</evidence>
<protein>
    <submittedName>
        <fullName evidence="2">Uncharacterized protein</fullName>
    </submittedName>
</protein>
<reference evidence="2 3" key="1">
    <citation type="submission" date="2016-03" db="EMBL/GenBank/DDBJ databases">
        <title>EvidentialGene: Evidence-directed Construction of Genes on Genomes.</title>
        <authorList>
            <person name="Gilbert D.G."/>
            <person name="Choi J.-H."/>
            <person name="Mockaitis K."/>
            <person name="Colbourne J."/>
            <person name="Pfrender M."/>
        </authorList>
    </citation>
    <scope>NUCLEOTIDE SEQUENCE [LARGE SCALE GENOMIC DNA]</scope>
    <source>
        <strain evidence="2 3">Xinb3</strain>
        <tissue evidence="2">Complete organism</tissue>
    </source>
</reference>
<organism evidence="2 3">
    <name type="scientific">Daphnia magna</name>
    <dbReference type="NCBI Taxonomy" id="35525"/>
    <lineage>
        <taxon>Eukaryota</taxon>
        <taxon>Metazoa</taxon>
        <taxon>Ecdysozoa</taxon>
        <taxon>Arthropoda</taxon>
        <taxon>Crustacea</taxon>
        <taxon>Branchiopoda</taxon>
        <taxon>Diplostraca</taxon>
        <taxon>Cladocera</taxon>
        <taxon>Anomopoda</taxon>
        <taxon>Daphniidae</taxon>
        <taxon>Daphnia</taxon>
    </lineage>
</organism>
<keyword evidence="1" id="KW-0472">Membrane</keyword>
<gene>
    <name evidence="2" type="ORF">APZ42_019765</name>
</gene>
<accession>A0A162CM39</accession>
<keyword evidence="3" id="KW-1185">Reference proteome</keyword>
<dbReference type="EMBL" id="LRGB01000944">
    <property type="protein sequence ID" value="KZS14446.1"/>
    <property type="molecule type" value="Genomic_DNA"/>
</dbReference>
<evidence type="ECO:0000313" key="2">
    <source>
        <dbReference type="EMBL" id="KZS14446.1"/>
    </source>
</evidence>
<sequence length="132" mass="14056">MHAHNSLGIKAIRPGSKITSPHPTTTTTTTIIIIMSSLQMFVLLVVVVSMVAAYPQSYETPYKAPSAPAYSAPAYSPPAYSAPSYKGAGTANGRAKIQVYRGPTKEGGKGYDGFAPWGFYANQPEDNKAHGY</sequence>
<proteinExistence type="predicted"/>
<evidence type="ECO:0000313" key="3">
    <source>
        <dbReference type="Proteomes" id="UP000076858"/>
    </source>
</evidence>
<keyword evidence="1" id="KW-1133">Transmembrane helix</keyword>
<comment type="caution">
    <text evidence="2">The sequence shown here is derived from an EMBL/GenBank/DDBJ whole genome shotgun (WGS) entry which is preliminary data.</text>
</comment>
<feature type="transmembrane region" description="Helical" evidence="1">
    <location>
        <begin position="31"/>
        <end position="54"/>
    </location>
</feature>
<name>A0A162CM39_9CRUS</name>
<dbReference type="OrthoDB" id="20507at2759"/>
<keyword evidence="1" id="KW-0812">Transmembrane</keyword>